<dbReference type="EMBL" id="VLLE01000005">
    <property type="protein sequence ID" value="TWI80265.1"/>
    <property type="molecule type" value="Genomic_DNA"/>
</dbReference>
<evidence type="ECO:0008006" key="3">
    <source>
        <dbReference type="Google" id="ProtNLM"/>
    </source>
</evidence>
<organism evidence="1 2">
    <name type="scientific">Lacibacter cauensis</name>
    <dbReference type="NCBI Taxonomy" id="510947"/>
    <lineage>
        <taxon>Bacteria</taxon>
        <taxon>Pseudomonadati</taxon>
        <taxon>Bacteroidota</taxon>
        <taxon>Chitinophagia</taxon>
        <taxon>Chitinophagales</taxon>
        <taxon>Chitinophagaceae</taxon>
        <taxon>Lacibacter</taxon>
    </lineage>
</organism>
<reference evidence="1 2" key="1">
    <citation type="journal article" date="2015" name="Stand. Genomic Sci.">
        <title>Genomic Encyclopedia of Bacterial and Archaeal Type Strains, Phase III: the genomes of soil and plant-associated and newly described type strains.</title>
        <authorList>
            <person name="Whitman W.B."/>
            <person name="Woyke T."/>
            <person name="Klenk H.P."/>
            <person name="Zhou Y."/>
            <person name="Lilburn T.G."/>
            <person name="Beck B.J."/>
            <person name="De Vos P."/>
            <person name="Vandamme P."/>
            <person name="Eisen J.A."/>
            <person name="Garrity G."/>
            <person name="Hugenholtz P."/>
            <person name="Kyrpides N.C."/>
        </authorList>
    </citation>
    <scope>NUCLEOTIDE SEQUENCE [LARGE SCALE GENOMIC DNA]</scope>
    <source>
        <strain evidence="1 2">CGMCC 1.7271</strain>
    </source>
</reference>
<keyword evidence="2" id="KW-1185">Reference proteome</keyword>
<protein>
    <recommendedName>
        <fullName evidence="3">Lipocalin-like protein</fullName>
    </recommendedName>
</protein>
<dbReference type="OrthoDB" id="9856196at2"/>
<dbReference type="PROSITE" id="PS51257">
    <property type="entry name" value="PROKAR_LIPOPROTEIN"/>
    <property type="match status" value="1"/>
</dbReference>
<dbReference type="Proteomes" id="UP000316167">
    <property type="component" value="Unassembled WGS sequence"/>
</dbReference>
<sequence length="134" mass="14733">MKPLSFIFLLLLSLQSCEKEKANENEQLLGSWLRTGATGTEPAAILIFSKNNGQYKLDFTSTGSPGPGYPATASTNYSLSKGVLSFGNYVAPASGMIIADSFKWVAKGKEFEIKLRHLLFYMSADYTVRYTKAN</sequence>
<gene>
    <name evidence="1" type="ORF">IQ13_2938</name>
</gene>
<name>A0A562SFZ1_9BACT</name>
<comment type="caution">
    <text evidence="1">The sequence shown here is derived from an EMBL/GenBank/DDBJ whole genome shotgun (WGS) entry which is preliminary data.</text>
</comment>
<proteinExistence type="predicted"/>
<evidence type="ECO:0000313" key="2">
    <source>
        <dbReference type="Proteomes" id="UP000316167"/>
    </source>
</evidence>
<dbReference type="AlphaFoldDB" id="A0A562SFZ1"/>
<accession>A0A562SFZ1</accession>
<dbReference type="RefSeq" id="WP_144887105.1">
    <property type="nucleotide sequence ID" value="NZ_VLLE01000005.1"/>
</dbReference>
<evidence type="ECO:0000313" key="1">
    <source>
        <dbReference type="EMBL" id="TWI80265.1"/>
    </source>
</evidence>